<sequence length="43" mass="5016">MADFCWTCQLQMNRREAADSSKLSSFFNIAFHLLFCWGKLNLA</sequence>
<dbReference type="AlphaFoldDB" id="A0A0E9TXH6"/>
<organism evidence="1">
    <name type="scientific">Anguilla anguilla</name>
    <name type="common">European freshwater eel</name>
    <name type="synonym">Muraena anguilla</name>
    <dbReference type="NCBI Taxonomy" id="7936"/>
    <lineage>
        <taxon>Eukaryota</taxon>
        <taxon>Metazoa</taxon>
        <taxon>Chordata</taxon>
        <taxon>Craniata</taxon>
        <taxon>Vertebrata</taxon>
        <taxon>Euteleostomi</taxon>
        <taxon>Actinopterygii</taxon>
        <taxon>Neopterygii</taxon>
        <taxon>Teleostei</taxon>
        <taxon>Anguilliformes</taxon>
        <taxon>Anguillidae</taxon>
        <taxon>Anguilla</taxon>
    </lineage>
</organism>
<proteinExistence type="predicted"/>
<protein>
    <submittedName>
        <fullName evidence="1">Uncharacterized protein</fullName>
    </submittedName>
</protein>
<name>A0A0E9TXH6_ANGAN</name>
<reference evidence="1" key="2">
    <citation type="journal article" date="2015" name="Fish Shellfish Immunol.">
        <title>Early steps in the European eel (Anguilla anguilla)-Vibrio vulnificus interaction in the gills: Role of the RtxA13 toxin.</title>
        <authorList>
            <person name="Callol A."/>
            <person name="Pajuelo D."/>
            <person name="Ebbesson L."/>
            <person name="Teles M."/>
            <person name="MacKenzie S."/>
            <person name="Amaro C."/>
        </authorList>
    </citation>
    <scope>NUCLEOTIDE SEQUENCE</scope>
</reference>
<reference evidence="1" key="1">
    <citation type="submission" date="2014-11" db="EMBL/GenBank/DDBJ databases">
        <authorList>
            <person name="Amaro Gonzalez C."/>
        </authorList>
    </citation>
    <scope>NUCLEOTIDE SEQUENCE</scope>
</reference>
<dbReference type="EMBL" id="GBXM01050213">
    <property type="protein sequence ID" value="JAH58364.1"/>
    <property type="molecule type" value="Transcribed_RNA"/>
</dbReference>
<evidence type="ECO:0000313" key="1">
    <source>
        <dbReference type="EMBL" id="JAH58364.1"/>
    </source>
</evidence>
<accession>A0A0E9TXH6</accession>